<sequence length="88" mass="9692">MPLPPHPDDDPRPQPPECPDNDDCCHSGCDPCIFDLYQEERDRYRAALAAWEAREAARLAASKAPPEERENPARPAAPSSGKSACEPH</sequence>
<dbReference type="RefSeq" id="WP_091995947.1">
    <property type="nucleotide sequence ID" value="NZ_FMYQ01000004.1"/>
</dbReference>
<evidence type="ECO:0000313" key="4">
    <source>
        <dbReference type="Proteomes" id="UP000198908"/>
    </source>
</evidence>
<feature type="domain" description="Oxidoreductase-like" evidence="2">
    <location>
        <begin position="13"/>
        <end position="52"/>
    </location>
</feature>
<keyword evidence="4" id="KW-1185">Reference proteome</keyword>
<evidence type="ECO:0000259" key="2">
    <source>
        <dbReference type="Pfam" id="PF09791"/>
    </source>
</evidence>
<name>A0A1G6J4B0_9BURK</name>
<dbReference type="Proteomes" id="UP000198908">
    <property type="component" value="Unassembled WGS sequence"/>
</dbReference>
<dbReference type="InterPro" id="IPR019180">
    <property type="entry name" value="Oxidoreductase-like_N"/>
</dbReference>
<protein>
    <submittedName>
        <fullName evidence="3">Oxidoreductase-like protein, N-terminal</fullName>
    </submittedName>
</protein>
<feature type="compositionally biased region" description="Basic and acidic residues" evidence="1">
    <location>
        <begin position="1"/>
        <end position="12"/>
    </location>
</feature>
<feature type="region of interest" description="Disordered" evidence="1">
    <location>
        <begin position="55"/>
        <end position="88"/>
    </location>
</feature>
<dbReference type="STRING" id="416944.SAMN05421548_104140"/>
<dbReference type="EMBL" id="FMYQ01000004">
    <property type="protein sequence ID" value="SDC13570.1"/>
    <property type="molecule type" value="Genomic_DNA"/>
</dbReference>
<dbReference type="AlphaFoldDB" id="A0A1G6J4B0"/>
<accession>A0A1G6J4B0</accession>
<evidence type="ECO:0000256" key="1">
    <source>
        <dbReference type="SAM" id="MobiDB-lite"/>
    </source>
</evidence>
<dbReference type="Pfam" id="PF09791">
    <property type="entry name" value="Oxidored-like"/>
    <property type="match status" value="1"/>
</dbReference>
<organism evidence="3 4">
    <name type="scientific">Paraburkholderia lycopersici</name>
    <dbReference type="NCBI Taxonomy" id="416944"/>
    <lineage>
        <taxon>Bacteria</taxon>
        <taxon>Pseudomonadati</taxon>
        <taxon>Pseudomonadota</taxon>
        <taxon>Betaproteobacteria</taxon>
        <taxon>Burkholderiales</taxon>
        <taxon>Burkholderiaceae</taxon>
        <taxon>Paraburkholderia</taxon>
    </lineage>
</organism>
<feature type="region of interest" description="Disordered" evidence="1">
    <location>
        <begin position="1"/>
        <end position="20"/>
    </location>
</feature>
<gene>
    <name evidence="3" type="ORF">SAMN05421548_104140</name>
</gene>
<proteinExistence type="predicted"/>
<evidence type="ECO:0000313" key="3">
    <source>
        <dbReference type="EMBL" id="SDC13570.1"/>
    </source>
</evidence>
<reference evidence="4" key="1">
    <citation type="submission" date="2016-09" db="EMBL/GenBank/DDBJ databases">
        <authorList>
            <person name="Varghese N."/>
            <person name="Submissions S."/>
        </authorList>
    </citation>
    <scope>NUCLEOTIDE SEQUENCE [LARGE SCALE GENOMIC DNA]</scope>
    <source>
        <strain evidence="4">TNe-862</strain>
    </source>
</reference>